<keyword evidence="1" id="KW-1133">Transmembrane helix</keyword>
<feature type="transmembrane region" description="Helical" evidence="1">
    <location>
        <begin position="6"/>
        <end position="24"/>
    </location>
</feature>
<protein>
    <submittedName>
        <fullName evidence="2">Uncharacterized protein</fullName>
    </submittedName>
</protein>
<keyword evidence="1" id="KW-0812">Transmembrane</keyword>
<dbReference type="AlphaFoldDB" id="A0A0W8FUH7"/>
<sequence length="96" mass="10746">MTLDIFIPFLIGAVAGFIALYGIVRLKGVWILGALLYIAGATVAFLTVHVIFYFLVADTHYVYLPGVMGFVIWSVFCLRLFLQHIFWNGPNPTAIH</sequence>
<proteinExistence type="predicted"/>
<feature type="transmembrane region" description="Helical" evidence="1">
    <location>
        <begin position="31"/>
        <end position="56"/>
    </location>
</feature>
<evidence type="ECO:0000256" key="1">
    <source>
        <dbReference type="SAM" id="Phobius"/>
    </source>
</evidence>
<evidence type="ECO:0000313" key="2">
    <source>
        <dbReference type="EMBL" id="KUG24576.1"/>
    </source>
</evidence>
<keyword evidence="1" id="KW-0472">Membrane</keyword>
<feature type="transmembrane region" description="Helical" evidence="1">
    <location>
        <begin position="62"/>
        <end position="82"/>
    </location>
</feature>
<comment type="caution">
    <text evidence="2">The sequence shown here is derived from an EMBL/GenBank/DDBJ whole genome shotgun (WGS) entry which is preliminary data.</text>
</comment>
<accession>A0A0W8FUH7</accession>
<name>A0A0W8FUH7_9ZZZZ</name>
<gene>
    <name evidence="2" type="ORF">ASZ90_005606</name>
</gene>
<dbReference type="EMBL" id="LNQE01000843">
    <property type="protein sequence ID" value="KUG24576.1"/>
    <property type="molecule type" value="Genomic_DNA"/>
</dbReference>
<reference evidence="2" key="1">
    <citation type="journal article" date="2015" name="Proc. Natl. Acad. Sci. U.S.A.">
        <title>Networks of energetic and metabolic interactions define dynamics in microbial communities.</title>
        <authorList>
            <person name="Embree M."/>
            <person name="Liu J.K."/>
            <person name="Al-Bassam M.M."/>
            <person name="Zengler K."/>
        </authorList>
    </citation>
    <scope>NUCLEOTIDE SEQUENCE</scope>
</reference>
<organism evidence="2">
    <name type="scientific">hydrocarbon metagenome</name>
    <dbReference type="NCBI Taxonomy" id="938273"/>
    <lineage>
        <taxon>unclassified sequences</taxon>
        <taxon>metagenomes</taxon>
        <taxon>ecological metagenomes</taxon>
    </lineage>
</organism>